<reference evidence="1 2" key="1">
    <citation type="submission" date="2014-07" db="EMBL/GenBank/DDBJ databases">
        <title>Comparative analysis of Nitrosococcus oceani genome inventories of strains from Pacific and Atlantic gyres.</title>
        <authorList>
            <person name="Lim C.K."/>
            <person name="Wang L."/>
            <person name="Sayavedra-Soto L.A."/>
            <person name="Klotz M.G."/>
        </authorList>
    </citation>
    <scope>NUCLEOTIDE SEQUENCE [LARGE SCALE GENOMIC DNA]</scope>
    <source>
        <strain evidence="1 2">C-27</strain>
    </source>
</reference>
<evidence type="ECO:0000313" key="1">
    <source>
        <dbReference type="EMBL" id="KFI19242.1"/>
    </source>
</evidence>
<evidence type="ECO:0000313" key="2">
    <source>
        <dbReference type="Proteomes" id="UP000028839"/>
    </source>
</evidence>
<proteinExistence type="predicted"/>
<organism evidence="1 2">
    <name type="scientific">Nitrosococcus oceani C-27</name>
    <dbReference type="NCBI Taxonomy" id="314279"/>
    <lineage>
        <taxon>Bacteria</taxon>
        <taxon>Pseudomonadati</taxon>
        <taxon>Pseudomonadota</taxon>
        <taxon>Gammaproteobacteria</taxon>
        <taxon>Chromatiales</taxon>
        <taxon>Chromatiaceae</taxon>
        <taxon>Nitrosococcus</taxon>
    </lineage>
</organism>
<protein>
    <submittedName>
        <fullName evidence="1">Uncharacterized protein</fullName>
    </submittedName>
</protein>
<accession>A0A0E2ZLP0</accession>
<dbReference type="HOGENOM" id="CLU_197519_0_0_6"/>
<dbReference type="Proteomes" id="UP000028839">
    <property type="component" value="Unassembled WGS sequence"/>
</dbReference>
<gene>
    <name evidence="1" type="ORF">IB75_09810</name>
</gene>
<dbReference type="OrthoDB" id="8704060at2"/>
<comment type="caution">
    <text evidence="1">The sequence shown here is derived from an EMBL/GenBank/DDBJ whole genome shotgun (WGS) entry which is preliminary data.</text>
</comment>
<sequence length="78" mass="8432">MSLSALIKKYEAQLMGLPNVTGIGVGKKAGKEIIQVFVTRKVPESALQPHEIIPKKLEKYEINVEESGALLAQSDPSA</sequence>
<dbReference type="AlphaFoldDB" id="A0A0E2ZLP0"/>
<dbReference type="EMBL" id="JPGN01000060">
    <property type="protein sequence ID" value="KFI19242.1"/>
    <property type="molecule type" value="Genomic_DNA"/>
</dbReference>
<name>A0A0E2ZLP0_9GAMM</name>